<dbReference type="Proteomes" id="UP000053573">
    <property type="component" value="Unassembled WGS sequence"/>
</dbReference>
<gene>
    <name evidence="1" type="ORF">EMPG_15403</name>
</gene>
<organism evidence="1 2">
    <name type="scientific">Blastomyces silverae</name>
    <dbReference type="NCBI Taxonomy" id="2060906"/>
    <lineage>
        <taxon>Eukaryota</taxon>
        <taxon>Fungi</taxon>
        <taxon>Dikarya</taxon>
        <taxon>Ascomycota</taxon>
        <taxon>Pezizomycotina</taxon>
        <taxon>Eurotiomycetes</taxon>
        <taxon>Eurotiomycetidae</taxon>
        <taxon>Onygenales</taxon>
        <taxon>Ajellomycetaceae</taxon>
        <taxon>Blastomyces</taxon>
    </lineage>
</organism>
<evidence type="ECO:0000313" key="1">
    <source>
        <dbReference type="EMBL" id="KLJ09168.1"/>
    </source>
</evidence>
<dbReference type="EMBL" id="LDEV01002410">
    <property type="protein sequence ID" value="KLJ09168.1"/>
    <property type="molecule type" value="Genomic_DNA"/>
</dbReference>
<sequence length="50" mass="5530">MTGTHSSITYSRRIWLPPPARLIYPVSSALKFSVTVRTVPRKGMTSVKPG</sequence>
<accession>A0A0H1BDG4</accession>
<proteinExistence type="predicted"/>
<evidence type="ECO:0000313" key="2">
    <source>
        <dbReference type="Proteomes" id="UP000053573"/>
    </source>
</evidence>
<keyword evidence="2" id="KW-1185">Reference proteome</keyword>
<protein>
    <submittedName>
        <fullName evidence="1">Uncharacterized protein</fullName>
    </submittedName>
</protein>
<comment type="caution">
    <text evidence="1">The sequence shown here is derived from an EMBL/GenBank/DDBJ whole genome shotgun (WGS) entry which is preliminary data.</text>
</comment>
<reference evidence="2" key="1">
    <citation type="journal article" date="2015" name="PLoS Genet.">
        <title>The dynamic genome and transcriptome of the human fungal pathogen Blastomyces and close relative Emmonsia.</title>
        <authorList>
            <person name="Munoz J.F."/>
            <person name="Gauthier G.M."/>
            <person name="Desjardins C.A."/>
            <person name="Gallo J.E."/>
            <person name="Holder J."/>
            <person name="Sullivan T.D."/>
            <person name="Marty A.J."/>
            <person name="Carmen J.C."/>
            <person name="Chen Z."/>
            <person name="Ding L."/>
            <person name="Gujja S."/>
            <person name="Magrini V."/>
            <person name="Misas E."/>
            <person name="Mitreva M."/>
            <person name="Priest M."/>
            <person name="Saif S."/>
            <person name="Whiston E.A."/>
            <person name="Young S."/>
            <person name="Zeng Q."/>
            <person name="Goldman W.E."/>
            <person name="Mardis E.R."/>
            <person name="Taylor J.W."/>
            <person name="McEwen J.G."/>
            <person name="Clay O.K."/>
            <person name="Klein B.S."/>
            <person name="Cuomo C.A."/>
        </authorList>
    </citation>
    <scope>NUCLEOTIDE SEQUENCE [LARGE SCALE GENOMIC DNA]</scope>
    <source>
        <strain evidence="2">UAMH 139</strain>
    </source>
</reference>
<name>A0A0H1BDG4_9EURO</name>
<dbReference type="AlphaFoldDB" id="A0A0H1BDG4"/>